<gene>
    <name evidence="2" type="ORF">BJ508DRAFT_314744</name>
</gene>
<feature type="compositionally biased region" description="Polar residues" evidence="1">
    <location>
        <begin position="26"/>
        <end position="42"/>
    </location>
</feature>
<sequence length="265" mass="29143">METSTAPIMPLHVPAPQVWASKSEEMQTVSGGRSNEGLPNSETNEEAAVPKKNLLAPPILPTASLVPKLSSTTNIMSSDDDAMAAGMPLIREALKLETSRNPKAATLIHRLNRVRLSIGQARWNHLRQPYPLDITYQEVDFNTLRRQFLSLYDEWQMAVHPPLPPPHELTGTRPRPQRASIEASNLASQPAPLPVALQDTATPANQPSSNIPGSAWLSSAGQREWCSLASSLSPHSLSHQARSLVDHRRSGQALHYLFPRSFVQK</sequence>
<dbReference type="AlphaFoldDB" id="A0A3N4HDT0"/>
<accession>A0A3N4HDT0</accession>
<reference evidence="2 3" key="1">
    <citation type="journal article" date="2018" name="Nat. Ecol. Evol.">
        <title>Pezizomycetes genomes reveal the molecular basis of ectomycorrhizal truffle lifestyle.</title>
        <authorList>
            <person name="Murat C."/>
            <person name="Payen T."/>
            <person name="Noel B."/>
            <person name="Kuo A."/>
            <person name="Morin E."/>
            <person name="Chen J."/>
            <person name="Kohler A."/>
            <person name="Krizsan K."/>
            <person name="Balestrini R."/>
            <person name="Da Silva C."/>
            <person name="Montanini B."/>
            <person name="Hainaut M."/>
            <person name="Levati E."/>
            <person name="Barry K.W."/>
            <person name="Belfiori B."/>
            <person name="Cichocki N."/>
            <person name="Clum A."/>
            <person name="Dockter R.B."/>
            <person name="Fauchery L."/>
            <person name="Guy J."/>
            <person name="Iotti M."/>
            <person name="Le Tacon F."/>
            <person name="Lindquist E.A."/>
            <person name="Lipzen A."/>
            <person name="Malagnac F."/>
            <person name="Mello A."/>
            <person name="Molinier V."/>
            <person name="Miyauchi S."/>
            <person name="Poulain J."/>
            <person name="Riccioni C."/>
            <person name="Rubini A."/>
            <person name="Sitrit Y."/>
            <person name="Splivallo R."/>
            <person name="Traeger S."/>
            <person name="Wang M."/>
            <person name="Zifcakova L."/>
            <person name="Wipf D."/>
            <person name="Zambonelli A."/>
            <person name="Paolocci F."/>
            <person name="Nowrousian M."/>
            <person name="Ottonello S."/>
            <person name="Baldrian P."/>
            <person name="Spatafora J.W."/>
            <person name="Henrissat B."/>
            <person name="Nagy L.G."/>
            <person name="Aury J.M."/>
            <person name="Wincker P."/>
            <person name="Grigoriev I.V."/>
            <person name="Bonfante P."/>
            <person name="Martin F.M."/>
        </authorList>
    </citation>
    <scope>NUCLEOTIDE SEQUENCE [LARGE SCALE GENOMIC DNA]</scope>
    <source>
        <strain evidence="2 3">RN42</strain>
    </source>
</reference>
<feature type="region of interest" description="Disordered" evidence="1">
    <location>
        <begin position="162"/>
        <end position="188"/>
    </location>
</feature>
<organism evidence="2 3">
    <name type="scientific">Ascobolus immersus RN42</name>
    <dbReference type="NCBI Taxonomy" id="1160509"/>
    <lineage>
        <taxon>Eukaryota</taxon>
        <taxon>Fungi</taxon>
        <taxon>Dikarya</taxon>
        <taxon>Ascomycota</taxon>
        <taxon>Pezizomycotina</taxon>
        <taxon>Pezizomycetes</taxon>
        <taxon>Pezizales</taxon>
        <taxon>Ascobolaceae</taxon>
        <taxon>Ascobolus</taxon>
    </lineage>
</organism>
<protein>
    <submittedName>
        <fullName evidence="2">Uncharacterized protein</fullName>
    </submittedName>
</protein>
<name>A0A3N4HDT0_ASCIM</name>
<feature type="region of interest" description="Disordered" evidence="1">
    <location>
        <begin position="1"/>
        <end position="47"/>
    </location>
</feature>
<keyword evidence="3" id="KW-1185">Reference proteome</keyword>
<dbReference type="Proteomes" id="UP000275078">
    <property type="component" value="Unassembled WGS sequence"/>
</dbReference>
<evidence type="ECO:0000256" key="1">
    <source>
        <dbReference type="SAM" id="MobiDB-lite"/>
    </source>
</evidence>
<proteinExistence type="predicted"/>
<evidence type="ECO:0000313" key="3">
    <source>
        <dbReference type="Proteomes" id="UP000275078"/>
    </source>
</evidence>
<dbReference type="EMBL" id="ML119862">
    <property type="protein sequence ID" value="RPA72413.1"/>
    <property type="molecule type" value="Genomic_DNA"/>
</dbReference>
<evidence type="ECO:0000313" key="2">
    <source>
        <dbReference type="EMBL" id="RPA72413.1"/>
    </source>
</evidence>